<dbReference type="EMBL" id="CAAHFG010000001">
    <property type="protein sequence ID" value="VGO14247.1"/>
    <property type="molecule type" value="Genomic_DNA"/>
</dbReference>
<proteinExistence type="predicted"/>
<dbReference type="Gene3D" id="3.30.70.100">
    <property type="match status" value="1"/>
</dbReference>
<keyword evidence="3" id="KW-1185">Reference proteome</keyword>
<evidence type="ECO:0000313" key="2">
    <source>
        <dbReference type="EMBL" id="VGO14247.1"/>
    </source>
</evidence>
<dbReference type="GO" id="GO:0046872">
    <property type="term" value="F:metal ion binding"/>
    <property type="evidence" value="ECO:0007669"/>
    <property type="project" value="InterPro"/>
</dbReference>
<evidence type="ECO:0000256" key="1">
    <source>
        <dbReference type="SAM" id="SignalP"/>
    </source>
</evidence>
<dbReference type="Proteomes" id="UP000366872">
    <property type="component" value="Unassembled WGS sequence"/>
</dbReference>
<dbReference type="PROSITE" id="PS51257">
    <property type="entry name" value="PROKAR_LIPOPROTEIN"/>
    <property type="match status" value="1"/>
</dbReference>
<feature type="chain" id="PRO_5025390774" evidence="1">
    <location>
        <begin position="19"/>
        <end position="126"/>
    </location>
</feature>
<organism evidence="2 3">
    <name type="scientific">Pontiella desulfatans</name>
    <dbReference type="NCBI Taxonomy" id="2750659"/>
    <lineage>
        <taxon>Bacteria</taxon>
        <taxon>Pseudomonadati</taxon>
        <taxon>Kiritimatiellota</taxon>
        <taxon>Kiritimatiellia</taxon>
        <taxon>Kiritimatiellales</taxon>
        <taxon>Pontiellaceae</taxon>
        <taxon>Pontiella</taxon>
    </lineage>
</organism>
<feature type="signal peptide" evidence="1">
    <location>
        <begin position="1"/>
        <end position="18"/>
    </location>
</feature>
<keyword evidence="1" id="KW-0732">Signal</keyword>
<gene>
    <name evidence="2" type="ORF">PDESU_02806</name>
</gene>
<sequence length="126" mass="14055">MKKTLLFALAVLALAATGCGDREARAKEKKANTTFMFWCFRKEIVSDNYHVPDMRTAAAAQYLQNKMKAVPGYDDSSYDLEKNILTVSYKSSTVRKMNFEEAIAEAGFPVNLRPADPKAKIPEGVK</sequence>
<dbReference type="InterPro" id="IPR036163">
    <property type="entry name" value="HMA_dom_sf"/>
</dbReference>
<reference evidence="2 3" key="1">
    <citation type="submission" date="2019-04" db="EMBL/GenBank/DDBJ databases">
        <authorList>
            <person name="Van Vliet M D."/>
        </authorList>
    </citation>
    <scope>NUCLEOTIDE SEQUENCE [LARGE SCALE GENOMIC DNA]</scope>
    <source>
        <strain evidence="2 3">F1</strain>
    </source>
</reference>
<dbReference type="AlphaFoldDB" id="A0A6C2U311"/>
<evidence type="ECO:0000313" key="3">
    <source>
        <dbReference type="Proteomes" id="UP000366872"/>
    </source>
</evidence>
<dbReference type="RefSeq" id="WP_136079740.1">
    <property type="nucleotide sequence ID" value="NZ_CAAHFG010000001.1"/>
</dbReference>
<name>A0A6C2U311_PONDE</name>
<accession>A0A6C2U311</accession>
<protein>
    <submittedName>
        <fullName evidence="2">Uncharacterized protein</fullName>
    </submittedName>
</protein>
<dbReference type="SUPFAM" id="SSF55008">
    <property type="entry name" value="HMA, heavy metal-associated domain"/>
    <property type="match status" value="1"/>
</dbReference>